<comment type="caution">
    <text evidence="2">The sequence shown here is derived from an EMBL/GenBank/DDBJ whole genome shotgun (WGS) entry which is preliminary data.</text>
</comment>
<feature type="compositionally biased region" description="Basic and acidic residues" evidence="1">
    <location>
        <begin position="1"/>
        <end position="10"/>
    </location>
</feature>
<keyword evidence="3" id="KW-1185">Reference proteome</keyword>
<proteinExistence type="predicted"/>
<accession>A0A154WGP3</accession>
<name>A0A154WGP3_9PROT</name>
<dbReference type="AlphaFoldDB" id="A0A154WGP3"/>
<dbReference type="Proteomes" id="UP000076400">
    <property type="component" value="Unassembled WGS sequence"/>
</dbReference>
<gene>
    <name evidence="2" type="ORF">AUP43_15540</name>
</gene>
<dbReference type="EMBL" id="LPXN01000006">
    <property type="protein sequence ID" value="KZD12682.1"/>
    <property type="molecule type" value="Genomic_DNA"/>
</dbReference>
<reference evidence="2 3" key="1">
    <citation type="submission" date="2015-12" db="EMBL/GenBank/DDBJ databases">
        <title>Genome sequence of Oceanibaculum pacificum MCCC 1A02656.</title>
        <authorList>
            <person name="Lu L."/>
            <person name="Lai Q."/>
            <person name="Shao Z."/>
            <person name="Qian P."/>
        </authorList>
    </citation>
    <scope>NUCLEOTIDE SEQUENCE [LARGE SCALE GENOMIC DNA]</scope>
    <source>
        <strain evidence="2 3">MCCC 1A02656</strain>
    </source>
</reference>
<protein>
    <submittedName>
        <fullName evidence="2">Uncharacterized protein</fullName>
    </submittedName>
</protein>
<sequence length="59" mass="6271">MQKDEADRGDPGSGNDNVPLDADTRVNRNNIAAHDDSPVTTMTEEPVAPPASPTEIPEN</sequence>
<feature type="region of interest" description="Disordered" evidence="1">
    <location>
        <begin position="1"/>
        <end position="59"/>
    </location>
</feature>
<evidence type="ECO:0000313" key="2">
    <source>
        <dbReference type="EMBL" id="KZD12682.1"/>
    </source>
</evidence>
<evidence type="ECO:0000256" key="1">
    <source>
        <dbReference type="SAM" id="MobiDB-lite"/>
    </source>
</evidence>
<evidence type="ECO:0000313" key="3">
    <source>
        <dbReference type="Proteomes" id="UP000076400"/>
    </source>
</evidence>
<organism evidence="2 3">
    <name type="scientific">Oceanibaculum pacificum</name>
    <dbReference type="NCBI Taxonomy" id="580166"/>
    <lineage>
        <taxon>Bacteria</taxon>
        <taxon>Pseudomonadati</taxon>
        <taxon>Pseudomonadota</taxon>
        <taxon>Alphaproteobacteria</taxon>
        <taxon>Rhodospirillales</taxon>
        <taxon>Oceanibaculaceae</taxon>
        <taxon>Oceanibaculum</taxon>
    </lineage>
</organism>